<keyword evidence="4" id="KW-1185">Reference proteome</keyword>
<dbReference type="OrthoDB" id="1937545at2759"/>
<comment type="caution">
    <text evidence="3">The sequence shown here is derived from an EMBL/GenBank/DDBJ whole genome shotgun (WGS) entry which is preliminary data.</text>
</comment>
<feature type="domain" description="Retrotransposon Copia-like N-terminal" evidence="2">
    <location>
        <begin position="19"/>
        <end position="52"/>
    </location>
</feature>
<organism evidence="3 4">
    <name type="scientific">Coptis chinensis</name>
    <dbReference type="NCBI Taxonomy" id="261450"/>
    <lineage>
        <taxon>Eukaryota</taxon>
        <taxon>Viridiplantae</taxon>
        <taxon>Streptophyta</taxon>
        <taxon>Embryophyta</taxon>
        <taxon>Tracheophyta</taxon>
        <taxon>Spermatophyta</taxon>
        <taxon>Magnoliopsida</taxon>
        <taxon>Ranunculales</taxon>
        <taxon>Ranunculaceae</taxon>
        <taxon>Coptidoideae</taxon>
        <taxon>Coptis</taxon>
    </lineage>
</organism>
<name>A0A835HVN3_9MAGN</name>
<dbReference type="PANTHER" id="PTHR37610:SF77">
    <property type="entry name" value="INTEGRASE CATALYTIC DOMAIN-CONTAINING PROTEIN"/>
    <property type="match status" value="1"/>
</dbReference>
<feature type="region of interest" description="Disordered" evidence="1">
    <location>
        <begin position="216"/>
        <end position="242"/>
    </location>
</feature>
<reference evidence="3 4" key="1">
    <citation type="submission" date="2020-10" db="EMBL/GenBank/DDBJ databases">
        <title>The Coptis chinensis genome and diversification of protoberbering-type alkaloids.</title>
        <authorList>
            <person name="Wang B."/>
            <person name="Shu S."/>
            <person name="Song C."/>
            <person name="Liu Y."/>
        </authorList>
    </citation>
    <scope>NUCLEOTIDE SEQUENCE [LARGE SCALE GENOMIC DNA]</scope>
    <source>
        <strain evidence="3">HL-2020</strain>
        <tissue evidence="3">Leaf</tissue>
    </source>
</reference>
<dbReference type="AlphaFoldDB" id="A0A835HVN3"/>
<proteinExistence type="predicted"/>
<accession>A0A835HVN3</accession>
<dbReference type="Pfam" id="PF14223">
    <property type="entry name" value="Retrotran_gag_2"/>
    <property type="match status" value="1"/>
</dbReference>
<gene>
    <name evidence="3" type="ORF">IFM89_030228</name>
</gene>
<dbReference type="Proteomes" id="UP000631114">
    <property type="component" value="Unassembled WGS sequence"/>
</dbReference>
<evidence type="ECO:0000259" key="2">
    <source>
        <dbReference type="Pfam" id="PF14244"/>
    </source>
</evidence>
<dbReference type="InterPro" id="IPR029472">
    <property type="entry name" value="Copia-like_N"/>
</dbReference>
<dbReference type="PANTHER" id="PTHR37610">
    <property type="entry name" value="CCHC-TYPE DOMAIN-CONTAINING PROTEIN"/>
    <property type="match status" value="1"/>
</dbReference>
<feature type="compositionally biased region" description="Gly residues" evidence="1">
    <location>
        <begin position="221"/>
        <end position="242"/>
    </location>
</feature>
<dbReference type="EMBL" id="JADFTS010000005">
    <property type="protein sequence ID" value="KAF9606930.1"/>
    <property type="molecule type" value="Genomic_DNA"/>
</dbReference>
<dbReference type="Pfam" id="PF14244">
    <property type="entry name" value="Retrotran_gag_3"/>
    <property type="match status" value="1"/>
</dbReference>
<protein>
    <recommendedName>
        <fullName evidence="2">Retrotransposon Copia-like N-terminal domain-containing protein</fullName>
    </recommendedName>
</protein>
<evidence type="ECO:0000313" key="4">
    <source>
        <dbReference type="Proteomes" id="UP000631114"/>
    </source>
</evidence>
<evidence type="ECO:0000256" key="1">
    <source>
        <dbReference type="SAM" id="MobiDB-lite"/>
    </source>
</evidence>
<sequence length="292" mass="33005">MDDAVNPKPDSKQSLYYVNDDLGKPITNFRLNGNNYLSWSYAVEHFIRAKKKSKILTDDPPNSNDSTYEDWMASNSMVLTWLWNSMEPKVLTNVQFLPTAKQVWSSLKEMYSQENNLSRIYNLFESLFKTKQGDQPIDEYYSTMKGLWEELLLYQPFTVNLEKQREQREHFQVALLLHGLNSEYSVYKDQILASETVPSADLSFFALREKRLEHGNRRGGRGGFGGGRGFNGRGARGNSGFGRGNRGGFGGAPWSVGIGMMVCGERKCTYCGKDGHTGAILLGQTWEACLCP</sequence>
<evidence type="ECO:0000313" key="3">
    <source>
        <dbReference type="EMBL" id="KAF9606930.1"/>
    </source>
</evidence>